<accession>C0ZEE3</accession>
<organism evidence="1 2">
    <name type="scientific">Brevibacillus brevis (strain 47 / JCM 6285 / NBRC 100599)</name>
    <dbReference type="NCBI Taxonomy" id="358681"/>
    <lineage>
        <taxon>Bacteria</taxon>
        <taxon>Bacillati</taxon>
        <taxon>Bacillota</taxon>
        <taxon>Bacilli</taxon>
        <taxon>Bacillales</taxon>
        <taxon>Paenibacillaceae</taxon>
        <taxon>Brevibacillus</taxon>
    </lineage>
</organism>
<dbReference type="AlphaFoldDB" id="C0ZEE3"/>
<protein>
    <submittedName>
        <fullName evidence="1">Uncharacterized protein</fullName>
    </submittedName>
</protein>
<sequence>MEEEPCVAKLGNTDEVLEFPSLSHGIYFAGSTRFPTE</sequence>
<dbReference type="Proteomes" id="UP000001877">
    <property type="component" value="Chromosome"/>
</dbReference>
<name>C0ZEE3_BREBN</name>
<keyword evidence="2" id="KW-1185">Reference proteome</keyword>
<dbReference type="STRING" id="358681.BBR47_31750"/>
<reference evidence="1 2" key="1">
    <citation type="submission" date="2005-03" db="EMBL/GenBank/DDBJ databases">
        <title>Brevibacillus brevis strain 47, complete genome.</title>
        <authorList>
            <person name="Hosoyama A."/>
            <person name="Yamada R."/>
            <person name="Hongo Y."/>
            <person name="Terui Y."/>
            <person name="Ankai A."/>
            <person name="Masuyama W."/>
            <person name="Sekiguchi M."/>
            <person name="Takeda T."/>
            <person name="Asano K."/>
            <person name="Ohji S."/>
            <person name="Ichikawa N."/>
            <person name="Narita S."/>
            <person name="Aoki N."/>
            <person name="Miura H."/>
            <person name="Matsushita S."/>
            <person name="Sekigawa T."/>
            <person name="Yamagata H."/>
            <person name="Yoshikawa H."/>
            <person name="Udaka S."/>
            <person name="Tanikawa S."/>
            <person name="Fujita N."/>
        </authorList>
    </citation>
    <scope>NUCLEOTIDE SEQUENCE [LARGE SCALE GENOMIC DNA]</scope>
    <source>
        <strain evidence="2">47 / JCM 6285 / NBRC 100599</strain>
    </source>
</reference>
<dbReference type="EMBL" id="AP008955">
    <property type="protein sequence ID" value="BAH44152.1"/>
    <property type="molecule type" value="Genomic_DNA"/>
</dbReference>
<proteinExistence type="predicted"/>
<dbReference type="KEGG" id="bbe:BBR47_31750"/>
<gene>
    <name evidence="1" type="ordered locus">BBR47_31750</name>
</gene>
<evidence type="ECO:0000313" key="2">
    <source>
        <dbReference type="Proteomes" id="UP000001877"/>
    </source>
</evidence>
<evidence type="ECO:0000313" key="1">
    <source>
        <dbReference type="EMBL" id="BAH44152.1"/>
    </source>
</evidence>
<dbReference type="HOGENOM" id="CLU_3340998_0_0_9"/>